<accession>A0A814AEW4</accession>
<organism evidence="1 3">
    <name type="scientific">Rotaria sordida</name>
    <dbReference type="NCBI Taxonomy" id="392033"/>
    <lineage>
        <taxon>Eukaryota</taxon>
        <taxon>Metazoa</taxon>
        <taxon>Spiralia</taxon>
        <taxon>Gnathifera</taxon>
        <taxon>Rotifera</taxon>
        <taxon>Eurotatoria</taxon>
        <taxon>Bdelloidea</taxon>
        <taxon>Philodinida</taxon>
        <taxon>Philodinidae</taxon>
        <taxon>Rotaria</taxon>
    </lineage>
</organism>
<reference evidence="1" key="1">
    <citation type="submission" date="2021-02" db="EMBL/GenBank/DDBJ databases">
        <authorList>
            <person name="Nowell W R."/>
        </authorList>
    </citation>
    <scope>NUCLEOTIDE SEQUENCE</scope>
</reference>
<gene>
    <name evidence="2" type="ORF">JXQ802_LOCUS24223</name>
    <name evidence="1" type="ORF">PYM288_LOCUS10147</name>
</gene>
<evidence type="ECO:0000313" key="4">
    <source>
        <dbReference type="Proteomes" id="UP000663870"/>
    </source>
</evidence>
<protein>
    <submittedName>
        <fullName evidence="1">Uncharacterized protein</fullName>
    </submittedName>
</protein>
<name>A0A814AEW4_9BILA</name>
<evidence type="ECO:0000313" key="2">
    <source>
        <dbReference type="EMBL" id="CAF1197375.1"/>
    </source>
</evidence>
<evidence type="ECO:0000313" key="3">
    <source>
        <dbReference type="Proteomes" id="UP000663854"/>
    </source>
</evidence>
<keyword evidence="4" id="KW-1185">Reference proteome</keyword>
<dbReference type="EMBL" id="CAJNOH010000156">
    <property type="protein sequence ID" value="CAF0913485.1"/>
    <property type="molecule type" value="Genomic_DNA"/>
</dbReference>
<dbReference type="AlphaFoldDB" id="A0A814AEW4"/>
<evidence type="ECO:0000313" key="1">
    <source>
        <dbReference type="EMBL" id="CAF0913485.1"/>
    </source>
</evidence>
<proteinExistence type="predicted"/>
<comment type="caution">
    <text evidence="1">The sequence shown here is derived from an EMBL/GenBank/DDBJ whole genome shotgun (WGS) entry which is preliminary data.</text>
</comment>
<sequence length="168" mass="19121">MLPSIGTTFNFTFNGLLNTMHVSGIYTIQPVIDQDMKTIIGYRNWQLYTGEYSGIFYGVSYNNGTYLQALIDPNTQECNNVFAEIVNCTDWLNTEIIRWDNQCSIVRVDSPISGEMSLTLDASECDLTRPEKFSATATMSGSPDKTTITYRFLSKIEQKSFPYIKCYF</sequence>
<dbReference type="Proteomes" id="UP000663854">
    <property type="component" value="Unassembled WGS sequence"/>
</dbReference>
<dbReference type="Proteomes" id="UP000663870">
    <property type="component" value="Unassembled WGS sequence"/>
</dbReference>
<dbReference type="EMBL" id="CAJNOL010000780">
    <property type="protein sequence ID" value="CAF1197375.1"/>
    <property type="molecule type" value="Genomic_DNA"/>
</dbReference>